<dbReference type="RefSeq" id="WP_040113565.1">
    <property type="nucleotide sequence ID" value="NZ_CP006906.1"/>
</dbReference>
<dbReference type="Proteomes" id="UP000030635">
    <property type="component" value="Plasmid pCBJ"/>
</dbReference>
<dbReference type="AlphaFoldDB" id="A0A0A7G339"/>
<evidence type="ECO:0000313" key="2">
    <source>
        <dbReference type="Proteomes" id="UP000030635"/>
    </source>
</evidence>
<accession>A0A0A7G339</accession>
<protein>
    <submittedName>
        <fullName evidence="1">Uncharacterized protein</fullName>
    </submittedName>
</protein>
<proteinExistence type="predicted"/>
<gene>
    <name evidence="1" type="ORF">U729_3090</name>
</gene>
<organism evidence="1 2">
    <name type="scientific">Clostridium baratii str. Sullivan</name>
    <dbReference type="NCBI Taxonomy" id="1415775"/>
    <lineage>
        <taxon>Bacteria</taxon>
        <taxon>Bacillati</taxon>
        <taxon>Bacillota</taxon>
        <taxon>Clostridia</taxon>
        <taxon>Eubacteriales</taxon>
        <taxon>Clostridiaceae</taxon>
        <taxon>Clostridium</taxon>
    </lineage>
</organism>
<evidence type="ECO:0000313" key="1">
    <source>
        <dbReference type="EMBL" id="AIY85396.1"/>
    </source>
</evidence>
<sequence length="70" mass="8371">MEKEFEFIGVPSGDHEAFCWDVTREVFIKIKQTLPRKYDESYFNKGLYRLYPEDLYKGKGKCKTTIKIIK</sequence>
<dbReference type="EMBL" id="CP006906">
    <property type="protein sequence ID" value="AIY85396.1"/>
    <property type="molecule type" value="Genomic_DNA"/>
</dbReference>
<keyword evidence="1" id="KW-0614">Plasmid</keyword>
<name>A0A0A7G339_9CLOT</name>
<geneLocation type="plasmid" evidence="1 2">
    <name>pCBJ</name>
</geneLocation>
<dbReference type="KEGG" id="cbv:U729_3090"/>
<dbReference type="HOGENOM" id="CLU_2750561_0_0_9"/>
<reference evidence="1 2" key="1">
    <citation type="journal article" date="2015" name="Infect. Genet. Evol.">
        <title>Genomic sequences of six botulinum neurotoxin-producing strains representing three clostridial species illustrate the mobility and diversity of botulinum neurotoxin genes.</title>
        <authorList>
            <person name="Smith T.J."/>
            <person name="Hill K.K."/>
            <person name="Xie G."/>
            <person name="Foley B.T."/>
            <person name="Williamson C.H."/>
            <person name="Foster J.T."/>
            <person name="Johnson S.L."/>
            <person name="Chertkov O."/>
            <person name="Teshima H."/>
            <person name="Gibbons H.S."/>
            <person name="Johnsky L.A."/>
            <person name="Karavis M.A."/>
            <person name="Smith L.A."/>
        </authorList>
    </citation>
    <scope>NUCLEOTIDE SEQUENCE [LARGE SCALE GENOMIC DNA]</scope>
    <source>
        <strain evidence="1">Sullivan</strain>
        <plasmid evidence="2">Plasmid pCBJ</plasmid>
    </source>
</reference>
<keyword evidence="2" id="KW-1185">Reference proteome</keyword>
<dbReference type="OrthoDB" id="2656069at2"/>